<feature type="compositionally biased region" description="Basic and acidic residues" evidence="1">
    <location>
        <begin position="438"/>
        <end position="452"/>
    </location>
</feature>
<feature type="compositionally biased region" description="Polar residues" evidence="1">
    <location>
        <begin position="528"/>
        <end position="539"/>
    </location>
</feature>
<evidence type="ECO:0000256" key="1">
    <source>
        <dbReference type="SAM" id="MobiDB-lite"/>
    </source>
</evidence>
<gene>
    <name evidence="2" type="ORF">AOCH_001852</name>
</gene>
<feature type="compositionally biased region" description="Basic and acidic residues" evidence="1">
    <location>
        <begin position="463"/>
        <end position="486"/>
    </location>
</feature>
<organism evidence="2 3">
    <name type="scientific">Aspergillus ochraceoroseus</name>
    <dbReference type="NCBI Taxonomy" id="138278"/>
    <lineage>
        <taxon>Eukaryota</taxon>
        <taxon>Fungi</taxon>
        <taxon>Dikarya</taxon>
        <taxon>Ascomycota</taxon>
        <taxon>Pezizomycotina</taxon>
        <taxon>Eurotiomycetes</taxon>
        <taxon>Eurotiomycetidae</taxon>
        <taxon>Eurotiales</taxon>
        <taxon>Aspergillaceae</taxon>
        <taxon>Aspergillus</taxon>
        <taxon>Aspergillus subgen. Nidulantes</taxon>
    </lineage>
</organism>
<dbReference type="Proteomes" id="UP000034947">
    <property type="component" value="Unassembled WGS sequence"/>
</dbReference>
<dbReference type="VEuPathDB" id="FungiDB:P175DRAFT_0446851"/>
<feature type="compositionally biased region" description="Basic and acidic residues" evidence="1">
    <location>
        <begin position="90"/>
        <end position="111"/>
    </location>
</feature>
<feature type="compositionally biased region" description="Polar residues" evidence="1">
    <location>
        <begin position="356"/>
        <end position="390"/>
    </location>
</feature>
<dbReference type="AlphaFoldDB" id="A0A0F8X317"/>
<feature type="compositionally biased region" description="Basic and acidic residues" evidence="1">
    <location>
        <begin position="65"/>
        <end position="76"/>
    </location>
</feature>
<feature type="compositionally biased region" description="Polar residues" evidence="1">
    <location>
        <begin position="340"/>
        <end position="349"/>
    </location>
</feature>
<proteinExistence type="predicted"/>
<sequence>MGGTATAAFSSDVWTSSSSLEASQQQWEFSVPIRQEVRVSKGFHPAYSRTSFSNRRRRSKSRSRSSRDAKSRDRGSKGSRSSSMSRHAHAHEQVHYSSRGHRDASLNRYESETGSGRDPGITPHMNGSAKKAEENEGIGLYLKETDNENWIHRDKLAKIESEELHQILLQRRPGTGSIKAGHGRSRDQHGSVSGSVVTTPQTTEPLEPWPDLQEEQRNHPDFLAPEGQLNGHGTGEERRHWDLRRPEEIAAEIDGPASNVYHNPGLRKSSSRIPIPTMSPAPLSPEHLDRELPMQRTRALTGEEDPLSFGMPRRASEPITVDSASTSSPASDSRPGSRGVQTSQTTLSKKTAAKPGSTSRKASAPPTTRKATPRNRATSSNTTQRPTTRSGETRPPTAVNRPEGDPPWLATMYKPDPRLPPDQQILPTHARRMQQEQWAKEGKTPTTYDREFAPLAIAPDPTQVRDKAKKEEEKEENKEKPPESLKIEGLGLSAIPKSPEPGTRPSTGTGYSPMPKVQETPPVGLTPKWNTQTVVTAQSPPDEKADKGCGCCIVM</sequence>
<feature type="compositionally biased region" description="Basic residues" evidence="1">
    <location>
        <begin position="54"/>
        <end position="64"/>
    </location>
</feature>
<evidence type="ECO:0000313" key="3">
    <source>
        <dbReference type="Proteomes" id="UP000034947"/>
    </source>
</evidence>
<feature type="region of interest" description="Disordered" evidence="1">
    <location>
        <begin position="172"/>
        <end position="548"/>
    </location>
</feature>
<evidence type="ECO:0000313" key="2">
    <source>
        <dbReference type="EMBL" id="KKK24065.1"/>
    </source>
</evidence>
<name>A0A0F8X317_9EURO</name>
<feature type="region of interest" description="Disordered" evidence="1">
    <location>
        <begin position="38"/>
        <end position="134"/>
    </location>
</feature>
<dbReference type="OrthoDB" id="418495at2759"/>
<feature type="compositionally biased region" description="Basic and acidic residues" evidence="1">
    <location>
        <begin position="234"/>
        <end position="248"/>
    </location>
</feature>
<comment type="caution">
    <text evidence="2">The sequence shown here is derived from an EMBL/GenBank/DDBJ whole genome shotgun (WGS) entry which is preliminary data.</text>
</comment>
<protein>
    <recommendedName>
        <fullName evidence="4">TeaA receptor TeaR</fullName>
    </recommendedName>
</protein>
<keyword evidence="3" id="KW-1185">Reference proteome</keyword>
<dbReference type="EMBL" id="JYKN01000529">
    <property type="protein sequence ID" value="KKK24065.1"/>
    <property type="molecule type" value="Genomic_DNA"/>
</dbReference>
<reference evidence="2 3" key="1">
    <citation type="submission" date="2015-02" db="EMBL/GenBank/DDBJ databases">
        <title>Draft Genome Sequences of Two Closely-Related Aflatoxigenic Aspergillus Species Obtained from the Cote d'Ivoire.</title>
        <authorList>
            <person name="Moore G.G."/>
            <person name="Beltz S.B."/>
            <person name="Mack B.M."/>
        </authorList>
    </citation>
    <scope>NUCLEOTIDE SEQUENCE [LARGE SCALE GENOMIC DNA]</scope>
    <source>
        <strain evidence="2 3">SRRC1432</strain>
    </source>
</reference>
<feature type="compositionally biased region" description="Polar residues" evidence="1">
    <location>
        <begin position="190"/>
        <end position="204"/>
    </location>
</feature>
<feature type="compositionally biased region" description="Low complexity" evidence="1">
    <location>
        <begin position="322"/>
        <end position="339"/>
    </location>
</feature>
<accession>A0A0F8X317</accession>
<evidence type="ECO:0008006" key="4">
    <source>
        <dbReference type="Google" id="ProtNLM"/>
    </source>
</evidence>